<feature type="compositionally biased region" description="Low complexity" evidence="1">
    <location>
        <begin position="337"/>
        <end position="370"/>
    </location>
</feature>
<evidence type="ECO:0008006" key="6">
    <source>
        <dbReference type="Google" id="ProtNLM"/>
    </source>
</evidence>
<sequence>MLTSKAWLDRLVKKSSALGASVVLATSFFAVVGTAQAAHADTTTTCNLPTPAPEIRVPIGGTAESPKTVAYTCGTELLSTTTVSVKFSVTPTTVPTGGQFTVSAEIPALTLKTAPTTAGTMQVDAAMTVTGGTPLTISGNKAGGALTVGSTAVPTATITNSITATGTEVVIKPGILKLTVPSGSGGGTNTDIVEYDCLPGLDGGSTAQPVDIKVTLTVPATGKTNEDLAITWAQTYDGTSELIAPTTLPTTAKMFVFLDIAGISPTTATGESTTAVAVDASTRKVTLQSVPIKFKPTTTGTATIKPGKIVIGTSATATTGAITCTVTNATELKSYTSTISSGSASPSASATASNTPNPTTTRTVVVTKTPVGGGGGVTKTPKAGAETGGGGELGPDGRMFVLTGSVMIAAAGVGGLMMRRRRTLRG</sequence>
<gene>
    <name evidence="4" type="ORF">HNR30_008490</name>
</gene>
<keyword evidence="5" id="KW-1185">Reference proteome</keyword>
<feature type="transmembrane region" description="Helical" evidence="2">
    <location>
        <begin position="399"/>
        <end position="418"/>
    </location>
</feature>
<name>A0A7W0CTJ5_9ACTN</name>
<feature type="chain" id="PRO_5039642473" description="LPXTG cell wall anchor domain-containing protein" evidence="3">
    <location>
        <begin position="41"/>
        <end position="426"/>
    </location>
</feature>
<dbReference type="Proteomes" id="UP000530928">
    <property type="component" value="Unassembled WGS sequence"/>
</dbReference>
<proteinExistence type="predicted"/>
<reference evidence="4 5" key="1">
    <citation type="submission" date="2020-07" db="EMBL/GenBank/DDBJ databases">
        <title>Genomic Encyclopedia of Type Strains, Phase IV (KMG-IV): sequencing the most valuable type-strain genomes for metagenomic binning, comparative biology and taxonomic classification.</title>
        <authorList>
            <person name="Goeker M."/>
        </authorList>
    </citation>
    <scope>NUCLEOTIDE SEQUENCE [LARGE SCALE GENOMIC DNA]</scope>
    <source>
        <strain evidence="4 5">DSM 45533</strain>
    </source>
</reference>
<protein>
    <recommendedName>
        <fullName evidence="6">LPXTG cell wall anchor domain-containing protein</fullName>
    </recommendedName>
</protein>
<dbReference type="EMBL" id="JACDUR010000010">
    <property type="protein sequence ID" value="MBA2897094.1"/>
    <property type="molecule type" value="Genomic_DNA"/>
</dbReference>
<dbReference type="AlphaFoldDB" id="A0A7W0CTJ5"/>
<feature type="signal peptide" evidence="3">
    <location>
        <begin position="1"/>
        <end position="40"/>
    </location>
</feature>
<evidence type="ECO:0000256" key="3">
    <source>
        <dbReference type="SAM" id="SignalP"/>
    </source>
</evidence>
<organism evidence="4 5">
    <name type="scientific">Nonomuraea soli</name>
    <dbReference type="NCBI Taxonomy" id="1032476"/>
    <lineage>
        <taxon>Bacteria</taxon>
        <taxon>Bacillati</taxon>
        <taxon>Actinomycetota</taxon>
        <taxon>Actinomycetes</taxon>
        <taxon>Streptosporangiales</taxon>
        <taxon>Streptosporangiaceae</taxon>
        <taxon>Nonomuraea</taxon>
    </lineage>
</organism>
<evidence type="ECO:0000313" key="5">
    <source>
        <dbReference type="Proteomes" id="UP000530928"/>
    </source>
</evidence>
<keyword evidence="2" id="KW-1133">Transmembrane helix</keyword>
<keyword evidence="3" id="KW-0732">Signal</keyword>
<evidence type="ECO:0000313" key="4">
    <source>
        <dbReference type="EMBL" id="MBA2897094.1"/>
    </source>
</evidence>
<evidence type="ECO:0000256" key="1">
    <source>
        <dbReference type="SAM" id="MobiDB-lite"/>
    </source>
</evidence>
<evidence type="ECO:0000256" key="2">
    <source>
        <dbReference type="SAM" id="Phobius"/>
    </source>
</evidence>
<feature type="region of interest" description="Disordered" evidence="1">
    <location>
        <begin position="337"/>
        <end position="394"/>
    </location>
</feature>
<dbReference type="RefSeq" id="WP_181615811.1">
    <property type="nucleotide sequence ID" value="NZ_BAABAM010000010.1"/>
</dbReference>
<keyword evidence="2" id="KW-0812">Transmembrane</keyword>
<accession>A0A7W0CTJ5</accession>
<comment type="caution">
    <text evidence="4">The sequence shown here is derived from an EMBL/GenBank/DDBJ whole genome shotgun (WGS) entry which is preliminary data.</text>
</comment>
<keyword evidence="2" id="KW-0472">Membrane</keyword>